<dbReference type="EMBL" id="CP014924">
    <property type="protein sequence ID" value="ANZ66914.1"/>
    <property type="molecule type" value="Genomic_DNA"/>
</dbReference>
<dbReference type="KEGG" id="lpd:AYR62_11130"/>
<keyword evidence="1" id="KW-0472">Membrane</keyword>
<accession>A0A1B2IXW2</accession>
<protein>
    <submittedName>
        <fullName evidence="2">Uncharacterized protein</fullName>
    </submittedName>
</protein>
<name>A0A1B2IXW2_9LACO</name>
<evidence type="ECO:0000256" key="1">
    <source>
        <dbReference type="SAM" id="Phobius"/>
    </source>
</evidence>
<keyword evidence="1" id="KW-0812">Transmembrane</keyword>
<sequence length="63" mass="7425">MQATRKLGIKFTNVPIFFREQGMGLQQVEHILTHTTTMCGITIIWAAIRIKYYTMIQLQRNIR</sequence>
<evidence type="ECO:0000313" key="3">
    <source>
        <dbReference type="Proteomes" id="UP000093267"/>
    </source>
</evidence>
<proteinExistence type="predicted"/>
<reference evidence="2 3" key="1">
    <citation type="submission" date="2016-03" db="EMBL/GenBank/DDBJ databases">
        <title>Pediococcus and Lactobacillus from brewery environment - whole genome sequencing and assembly.</title>
        <authorList>
            <person name="Behr J."/>
            <person name="Geissler A.J."/>
            <person name="Vogel R.F."/>
        </authorList>
    </citation>
    <scope>NUCLEOTIDE SEQUENCE [LARGE SCALE GENOMIC DNA]</scope>
    <source>
        <strain evidence="2 3">TMW 1.1995</strain>
    </source>
</reference>
<feature type="transmembrane region" description="Helical" evidence="1">
    <location>
        <begin position="31"/>
        <end position="50"/>
    </location>
</feature>
<evidence type="ECO:0000313" key="2">
    <source>
        <dbReference type="EMBL" id="ANZ66914.1"/>
    </source>
</evidence>
<keyword evidence="1" id="KW-1133">Transmembrane helix</keyword>
<dbReference type="AlphaFoldDB" id="A0A1B2IXW2"/>
<dbReference type="Proteomes" id="UP000093267">
    <property type="component" value="Chromosome"/>
</dbReference>
<gene>
    <name evidence="2" type="ORF">AYR63_07075</name>
</gene>
<organism evidence="2 3">
    <name type="scientific">Secundilactobacillus paracollinoides</name>
    <dbReference type="NCBI Taxonomy" id="240427"/>
    <lineage>
        <taxon>Bacteria</taxon>
        <taxon>Bacillati</taxon>
        <taxon>Bacillota</taxon>
        <taxon>Bacilli</taxon>
        <taxon>Lactobacillales</taxon>
        <taxon>Lactobacillaceae</taxon>
        <taxon>Secundilactobacillus</taxon>
    </lineage>
</organism>
<keyword evidence="3" id="KW-1185">Reference proteome</keyword>